<name>X6LG83_RETFI</name>
<protein>
    <submittedName>
        <fullName evidence="1">Uncharacterized protein</fullName>
    </submittedName>
</protein>
<feature type="non-terminal residue" evidence="1">
    <location>
        <position position="101"/>
    </location>
</feature>
<gene>
    <name evidence="1" type="ORF">RFI_36851</name>
</gene>
<organism evidence="1 2">
    <name type="scientific">Reticulomyxa filosa</name>
    <dbReference type="NCBI Taxonomy" id="46433"/>
    <lineage>
        <taxon>Eukaryota</taxon>
        <taxon>Sar</taxon>
        <taxon>Rhizaria</taxon>
        <taxon>Retaria</taxon>
        <taxon>Foraminifera</taxon>
        <taxon>Monothalamids</taxon>
        <taxon>Reticulomyxidae</taxon>
        <taxon>Reticulomyxa</taxon>
    </lineage>
</organism>
<keyword evidence="2" id="KW-1185">Reference proteome</keyword>
<proteinExistence type="predicted"/>
<dbReference type="Proteomes" id="UP000023152">
    <property type="component" value="Unassembled WGS sequence"/>
</dbReference>
<dbReference type="AlphaFoldDB" id="X6LG83"/>
<evidence type="ECO:0000313" key="2">
    <source>
        <dbReference type="Proteomes" id="UP000023152"/>
    </source>
</evidence>
<comment type="caution">
    <text evidence="1">The sequence shown here is derived from an EMBL/GenBank/DDBJ whole genome shotgun (WGS) entry which is preliminary data.</text>
</comment>
<reference evidence="1 2" key="1">
    <citation type="journal article" date="2013" name="Curr. Biol.">
        <title>The Genome of the Foraminiferan Reticulomyxa filosa.</title>
        <authorList>
            <person name="Glockner G."/>
            <person name="Hulsmann N."/>
            <person name="Schleicher M."/>
            <person name="Noegel A.A."/>
            <person name="Eichinger L."/>
            <person name="Gallinger C."/>
            <person name="Pawlowski J."/>
            <person name="Sierra R."/>
            <person name="Euteneuer U."/>
            <person name="Pillet L."/>
            <person name="Moustafa A."/>
            <person name="Platzer M."/>
            <person name="Groth M."/>
            <person name="Szafranski K."/>
            <person name="Schliwa M."/>
        </authorList>
    </citation>
    <scope>NUCLEOTIDE SEQUENCE [LARGE SCALE GENOMIC DNA]</scope>
</reference>
<evidence type="ECO:0000313" key="1">
    <source>
        <dbReference type="EMBL" id="ETO00589.1"/>
    </source>
</evidence>
<dbReference type="EMBL" id="ASPP01040610">
    <property type="protein sequence ID" value="ETO00589.1"/>
    <property type="molecule type" value="Genomic_DNA"/>
</dbReference>
<accession>X6LG83</accession>
<sequence>MNNDLLFITHFPKNIEVIDLKTMKPLTGIKNNIIPKEDHKFGIFSHCFVPLTMNNEKLINHFILFCRNTGLLIEYDEQNKTFEYEKLPICPDLNDLTHYSF</sequence>